<evidence type="ECO:0008006" key="3">
    <source>
        <dbReference type="Google" id="ProtNLM"/>
    </source>
</evidence>
<reference evidence="1 2" key="1">
    <citation type="journal article" date="2014" name="Agronomy (Basel)">
        <title>A Draft Genome Sequence for Ensete ventricosum, the Drought-Tolerant Tree Against Hunger.</title>
        <authorList>
            <person name="Harrison J."/>
            <person name="Moore K.A."/>
            <person name="Paszkiewicz K."/>
            <person name="Jones T."/>
            <person name="Grant M."/>
            <person name="Ambacheew D."/>
            <person name="Muzemil S."/>
            <person name="Studholme D.J."/>
        </authorList>
    </citation>
    <scope>NUCLEOTIDE SEQUENCE [LARGE SCALE GENOMIC DNA]</scope>
</reference>
<dbReference type="Proteomes" id="UP000287651">
    <property type="component" value="Unassembled WGS sequence"/>
</dbReference>
<protein>
    <recommendedName>
        <fullName evidence="3">Integrase zinc-binding domain-containing protein</fullName>
    </recommendedName>
</protein>
<sequence>MVFPTFRTDHYEKDISDAQLRENLDLLEEKQAEAHLWELTYKKAIVRFYNSRVHPWQVTTGDLVLRKAKVSDPTQTWGKVAPIWEGSYRVVKVVREGTCILVNLDGKQLPRT</sequence>
<evidence type="ECO:0000313" key="2">
    <source>
        <dbReference type="Proteomes" id="UP000287651"/>
    </source>
</evidence>
<accession>A0A426YSI5</accession>
<comment type="caution">
    <text evidence="1">The sequence shown here is derived from an EMBL/GenBank/DDBJ whole genome shotgun (WGS) entry which is preliminary data.</text>
</comment>
<gene>
    <name evidence="1" type="ORF">B296_00043439</name>
</gene>
<proteinExistence type="predicted"/>
<evidence type="ECO:0000313" key="1">
    <source>
        <dbReference type="EMBL" id="RRT54684.1"/>
    </source>
</evidence>
<organism evidence="1 2">
    <name type="scientific">Ensete ventricosum</name>
    <name type="common">Abyssinian banana</name>
    <name type="synonym">Musa ensete</name>
    <dbReference type="NCBI Taxonomy" id="4639"/>
    <lineage>
        <taxon>Eukaryota</taxon>
        <taxon>Viridiplantae</taxon>
        <taxon>Streptophyta</taxon>
        <taxon>Embryophyta</taxon>
        <taxon>Tracheophyta</taxon>
        <taxon>Spermatophyta</taxon>
        <taxon>Magnoliopsida</taxon>
        <taxon>Liliopsida</taxon>
        <taxon>Zingiberales</taxon>
        <taxon>Musaceae</taxon>
        <taxon>Ensete</taxon>
    </lineage>
</organism>
<dbReference type="AlphaFoldDB" id="A0A426YSI5"/>
<name>A0A426YSI5_ENSVE</name>
<dbReference type="EMBL" id="AMZH03010472">
    <property type="protein sequence ID" value="RRT54684.1"/>
    <property type="molecule type" value="Genomic_DNA"/>
</dbReference>